<evidence type="ECO:0000313" key="3">
    <source>
        <dbReference type="Proteomes" id="UP000824219"/>
    </source>
</evidence>
<dbReference type="OrthoDB" id="6369810at2759"/>
<feature type="chain" id="PRO_5039346424" evidence="1">
    <location>
        <begin position="21"/>
        <end position="80"/>
    </location>
</feature>
<dbReference type="Proteomes" id="UP000824219">
    <property type="component" value="Linkage Group LG09"/>
</dbReference>
<dbReference type="AlphaFoldDB" id="A0A9D3NU83"/>
<dbReference type="EMBL" id="JAHKSW010000009">
    <property type="protein sequence ID" value="KAG7328689.1"/>
    <property type="molecule type" value="Genomic_DNA"/>
</dbReference>
<comment type="caution">
    <text evidence="2">The sequence shown here is derived from an EMBL/GenBank/DDBJ whole genome shotgun (WGS) entry which is preliminary data.</text>
</comment>
<feature type="signal peptide" evidence="1">
    <location>
        <begin position="1"/>
        <end position="20"/>
    </location>
</feature>
<evidence type="ECO:0000256" key="1">
    <source>
        <dbReference type="SAM" id="SignalP"/>
    </source>
</evidence>
<accession>A0A9D3NU83</accession>
<sequence>MDQHLFILLFFTGIVPCVLSVTHMFQAADAQCSYIMPFFCYSDITNRKQVVKMKIQSSQDMNDPAVNRAILEKDQAETER</sequence>
<proteinExistence type="predicted"/>
<name>A0A9D3NU83_9TELE</name>
<keyword evidence="3" id="KW-1185">Reference proteome</keyword>
<reference evidence="2 3" key="1">
    <citation type="submission" date="2021-06" db="EMBL/GenBank/DDBJ databases">
        <title>Chromosome-level genome assembly of the red-tail catfish (Hemibagrus wyckioides).</title>
        <authorList>
            <person name="Shao F."/>
        </authorList>
    </citation>
    <scope>NUCLEOTIDE SEQUENCE [LARGE SCALE GENOMIC DNA]</scope>
    <source>
        <strain evidence="2">EC202008001</strain>
        <tissue evidence="2">Blood</tissue>
    </source>
</reference>
<gene>
    <name evidence="2" type="ORF">KOW79_008633</name>
</gene>
<evidence type="ECO:0000313" key="2">
    <source>
        <dbReference type="EMBL" id="KAG7328689.1"/>
    </source>
</evidence>
<keyword evidence="1" id="KW-0732">Signal</keyword>
<organism evidence="2 3">
    <name type="scientific">Hemibagrus wyckioides</name>
    <dbReference type="NCBI Taxonomy" id="337641"/>
    <lineage>
        <taxon>Eukaryota</taxon>
        <taxon>Metazoa</taxon>
        <taxon>Chordata</taxon>
        <taxon>Craniata</taxon>
        <taxon>Vertebrata</taxon>
        <taxon>Euteleostomi</taxon>
        <taxon>Actinopterygii</taxon>
        <taxon>Neopterygii</taxon>
        <taxon>Teleostei</taxon>
        <taxon>Ostariophysi</taxon>
        <taxon>Siluriformes</taxon>
        <taxon>Bagridae</taxon>
        <taxon>Hemibagrus</taxon>
    </lineage>
</organism>
<protein>
    <submittedName>
        <fullName evidence="2">Uncharacterized protein</fullName>
    </submittedName>
</protein>